<feature type="binding site" evidence="3">
    <location>
        <position position="323"/>
    </location>
    <ligand>
        <name>Zn(2+)</name>
        <dbReference type="ChEBI" id="CHEBI:29105"/>
        <label>2</label>
    </ligand>
</feature>
<proteinExistence type="inferred from homology"/>
<dbReference type="PRINTS" id="PR00113">
    <property type="entry name" value="ALKPHPHTASE"/>
</dbReference>
<feature type="binding site" evidence="3">
    <location>
        <position position="285"/>
    </location>
    <ligand>
        <name>Zn(2+)</name>
        <dbReference type="ChEBI" id="CHEBI:29105"/>
        <label>2</label>
    </ligand>
</feature>
<dbReference type="Gene3D" id="1.10.60.40">
    <property type="match status" value="1"/>
</dbReference>
<reference evidence="5 6" key="1">
    <citation type="submission" date="2018-01" db="EMBL/GenBank/DDBJ databases">
        <title>Bacillus asahii Genome sequencing and assembly.</title>
        <authorList>
            <person name="Jiang H."/>
            <person name="Feng Y."/>
            <person name="Zhao F."/>
            <person name="Lin X."/>
        </authorList>
    </citation>
    <scope>NUCLEOTIDE SEQUENCE [LARGE SCALE GENOMIC DNA]</scope>
    <source>
        <strain evidence="5 6">OM18</strain>
    </source>
</reference>
<feature type="active site" description="Phosphoserine intermediate" evidence="2">
    <location>
        <position position="99"/>
    </location>
</feature>
<comment type="cofactor">
    <cofactor evidence="3">
        <name>Mg(2+)</name>
        <dbReference type="ChEBI" id="CHEBI:18420"/>
    </cofactor>
    <text evidence="3">Binds 1 Mg(2+) ion.</text>
</comment>
<feature type="binding site" evidence="3">
    <location>
        <position position="281"/>
    </location>
    <ligand>
        <name>Zn(2+)</name>
        <dbReference type="ChEBI" id="CHEBI:29105"/>
        <label>2</label>
    </ligand>
</feature>
<feature type="binding site" evidence="3">
    <location>
        <position position="55"/>
    </location>
    <ligand>
        <name>Mg(2+)</name>
        <dbReference type="ChEBI" id="CHEBI:18420"/>
    </ligand>
</feature>
<evidence type="ECO:0000256" key="1">
    <source>
        <dbReference type="ARBA" id="ARBA00022553"/>
    </source>
</evidence>
<evidence type="ECO:0000313" key="6">
    <source>
        <dbReference type="Proteomes" id="UP000283095"/>
    </source>
</evidence>
<dbReference type="PANTHER" id="PTHR11596">
    <property type="entry name" value="ALKALINE PHOSPHATASE"/>
    <property type="match status" value="1"/>
</dbReference>
<protein>
    <recommendedName>
        <fullName evidence="7">Alkaline phosphatase</fullName>
    </recommendedName>
</protein>
<keyword evidence="3" id="KW-0460">Magnesium</keyword>
<evidence type="ECO:0000313" key="5">
    <source>
        <dbReference type="EMBL" id="AZV45308.1"/>
    </source>
</evidence>
<dbReference type="PANTHER" id="PTHR11596:SF5">
    <property type="entry name" value="ALKALINE PHOSPHATASE"/>
    <property type="match status" value="1"/>
</dbReference>
<evidence type="ECO:0000256" key="2">
    <source>
        <dbReference type="PIRSR" id="PIRSR601952-1"/>
    </source>
</evidence>
<comment type="similarity">
    <text evidence="4">Belongs to the alkaline phosphatase family.</text>
</comment>
<keyword evidence="3" id="KW-0479">Metal-binding</keyword>
<dbReference type="AlphaFoldDB" id="A0A3T0KYD5"/>
<sequence>MNRSYTQIYTHIIHTLKSRCDILLVALLLLAAPMQVHGQGQLHTPAKNVILLIGDGMGLGQLEVARQLEYGKTGVLHMETLNHVGLMRTYSANNFVTDSAAGGSAIATGIKTNNESIAINEKGQEVDSILDAFQTHGKKVGIISTNTVVDATPAAFGASVANRWTDAADIARQLFNHKIDVILGGGASYFTPKKQNGVDLIEKFRKAGYTIATNRNDLVAASPRNNKLVGLFHPAYMNFQIDKEEYKSEEPTLQEMTMKAIDVLSWGEEGFFLMAEGARIDHMAHAADVTGIWKETIAFDQTVKAVVDWAKKRNDTLVVVLADHETMGISATEKMNIEGLKKVNMSAEYMAKQLQATKDARLAPERVIEVFSKHANIQLTLKEAQQFIKNIESNRTMVYPQNRVNWEVGSTIAKHYNVGVVDSSIRAASSTGGHTANMIPIFATGPGSSAFNRVIDNTDVSTIITNAANIPFTPGQQLGNQ</sequence>
<dbReference type="SUPFAM" id="SSF53649">
    <property type="entry name" value="Alkaline phosphatase-like"/>
    <property type="match status" value="1"/>
</dbReference>
<dbReference type="Proteomes" id="UP000283095">
    <property type="component" value="Chromosome"/>
</dbReference>
<dbReference type="GO" id="GO:0046872">
    <property type="term" value="F:metal ion binding"/>
    <property type="evidence" value="ECO:0007669"/>
    <property type="project" value="UniProtKB-KW"/>
</dbReference>
<feature type="binding site" evidence="3">
    <location>
        <position position="276"/>
    </location>
    <ligand>
        <name>Mg(2+)</name>
        <dbReference type="ChEBI" id="CHEBI:18420"/>
    </ligand>
</feature>
<dbReference type="KEGG" id="pasa:BAOM_4730"/>
<dbReference type="Pfam" id="PF00245">
    <property type="entry name" value="Alk_phosphatase"/>
    <property type="match status" value="1"/>
</dbReference>
<evidence type="ECO:0000256" key="4">
    <source>
        <dbReference type="RuleBase" id="RU003946"/>
    </source>
</evidence>
<feature type="binding site" evidence="3">
    <location>
        <position position="324"/>
    </location>
    <ligand>
        <name>Zn(2+)</name>
        <dbReference type="ChEBI" id="CHEBI:29105"/>
        <label>2</label>
    </ligand>
</feature>
<feature type="binding site" evidence="3">
    <location>
        <position position="55"/>
    </location>
    <ligand>
        <name>Zn(2+)</name>
        <dbReference type="ChEBI" id="CHEBI:29105"/>
        <label>2</label>
    </ligand>
</feature>
<gene>
    <name evidence="5" type="ORF">BAOM_4730</name>
</gene>
<evidence type="ECO:0000256" key="3">
    <source>
        <dbReference type="PIRSR" id="PIRSR601952-2"/>
    </source>
</evidence>
<dbReference type="Gene3D" id="3.40.720.10">
    <property type="entry name" value="Alkaline Phosphatase, subunit A"/>
    <property type="match status" value="1"/>
</dbReference>
<evidence type="ECO:0008006" key="7">
    <source>
        <dbReference type="Google" id="ProtNLM"/>
    </source>
</evidence>
<feature type="binding site" evidence="3">
    <location>
        <position position="150"/>
    </location>
    <ligand>
        <name>Mg(2+)</name>
        <dbReference type="ChEBI" id="CHEBI:18420"/>
    </ligand>
</feature>
<dbReference type="InterPro" id="IPR001952">
    <property type="entry name" value="Alkaline_phosphatase"/>
</dbReference>
<keyword evidence="1" id="KW-0597">Phosphoprotein</keyword>
<name>A0A3T0KYD5_9BACI</name>
<organism evidence="5 6">
    <name type="scientific">Peribacillus asahii</name>
    <dbReference type="NCBI Taxonomy" id="228899"/>
    <lineage>
        <taxon>Bacteria</taxon>
        <taxon>Bacillati</taxon>
        <taxon>Bacillota</taxon>
        <taxon>Bacilli</taxon>
        <taxon>Bacillales</taxon>
        <taxon>Bacillaceae</taxon>
        <taxon>Peribacillus</taxon>
    </lineage>
</organism>
<keyword evidence="3" id="KW-0862">Zinc</keyword>
<dbReference type="EMBL" id="CP026095">
    <property type="protein sequence ID" value="AZV45308.1"/>
    <property type="molecule type" value="Genomic_DNA"/>
</dbReference>
<dbReference type="GO" id="GO:0004035">
    <property type="term" value="F:alkaline phosphatase activity"/>
    <property type="evidence" value="ECO:0007669"/>
    <property type="project" value="TreeGrafter"/>
</dbReference>
<accession>A0A3T0KYD5</accession>
<feature type="binding site" evidence="3">
    <location>
        <position position="152"/>
    </location>
    <ligand>
        <name>Mg(2+)</name>
        <dbReference type="ChEBI" id="CHEBI:18420"/>
    </ligand>
</feature>
<dbReference type="InterPro" id="IPR017850">
    <property type="entry name" value="Alkaline_phosphatase_core_sf"/>
</dbReference>
<feature type="binding site" evidence="3">
    <location>
        <position position="434"/>
    </location>
    <ligand>
        <name>Zn(2+)</name>
        <dbReference type="ChEBI" id="CHEBI:29105"/>
        <label>1</label>
    </ligand>
</feature>
<comment type="cofactor">
    <cofactor evidence="3">
        <name>Zn(2+)</name>
        <dbReference type="ChEBI" id="CHEBI:29105"/>
    </cofactor>
    <text evidence="3">Binds 2 Zn(2+) ions.</text>
</comment>
<dbReference type="SMART" id="SM00098">
    <property type="entry name" value="alkPPc"/>
    <property type="match status" value="1"/>
</dbReference>
<dbReference type="CDD" id="cd16012">
    <property type="entry name" value="ALP"/>
    <property type="match status" value="1"/>
</dbReference>